<sequence length="102" mass="12128">MHLWTEGRLVRQGRAVQWGPPHRIIHISHLRFATENPLVENQAGVQCDEEPLLHCPTKWPSLNDGQLKIYRKWIEADCVLTRRWHYTAFKRDLEHMLPSFGY</sequence>
<comment type="caution">
    <text evidence="1">The sequence shown here is derived from an EMBL/GenBank/DDBJ whole genome shotgun (WGS) entry which is preliminary data.</text>
</comment>
<accession>A0A1R3GJJ4</accession>
<keyword evidence="2" id="KW-1185">Reference proteome</keyword>
<evidence type="ECO:0000313" key="1">
    <source>
        <dbReference type="EMBL" id="OMO58268.1"/>
    </source>
</evidence>
<name>A0A1R3GJJ4_COCAP</name>
<gene>
    <name evidence="1" type="ORF">CCACVL1_25519</name>
</gene>
<evidence type="ECO:0000313" key="2">
    <source>
        <dbReference type="Proteomes" id="UP000188268"/>
    </source>
</evidence>
<dbReference type="Gramene" id="OMO58268">
    <property type="protein sequence ID" value="OMO58268"/>
    <property type="gene ID" value="CCACVL1_25519"/>
</dbReference>
<dbReference type="AlphaFoldDB" id="A0A1R3GJJ4"/>
<dbReference type="EMBL" id="AWWV01014235">
    <property type="protein sequence ID" value="OMO58268.1"/>
    <property type="molecule type" value="Genomic_DNA"/>
</dbReference>
<organism evidence="1 2">
    <name type="scientific">Corchorus capsularis</name>
    <name type="common">Jute</name>
    <dbReference type="NCBI Taxonomy" id="210143"/>
    <lineage>
        <taxon>Eukaryota</taxon>
        <taxon>Viridiplantae</taxon>
        <taxon>Streptophyta</taxon>
        <taxon>Embryophyta</taxon>
        <taxon>Tracheophyta</taxon>
        <taxon>Spermatophyta</taxon>
        <taxon>Magnoliopsida</taxon>
        <taxon>eudicotyledons</taxon>
        <taxon>Gunneridae</taxon>
        <taxon>Pentapetalae</taxon>
        <taxon>rosids</taxon>
        <taxon>malvids</taxon>
        <taxon>Malvales</taxon>
        <taxon>Malvaceae</taxon>
        <taxon>Grewioideae</taxon>
        <taxon>Apeibeae</taxon>
        <taxon>Corchorus</taxon>
    </lineage>
</organism>
<dbReference type="OrthoDB" id="10285552at2759"/>
<reference evidence="1 2" key="1">
    <citation type="submission" date="2013-09" db="EMBL/GenBank/DDBJ databases">
        <title>Corchorus capsularis genome sequencing.</title>
        <authorList>
            <person name="Alam M."/>
            <person name="Haque M.S."/>
            <person name="Islam M.S."/>
            <person name="Emdad E.M."/>
            <person name="Islam M.M."/>
            <person name="Ahmed B."/>
            <person name="Halim A."/>
            <person name="Hossen Q.M.M."/>
            <person name="Hossain M.Z."/>
            <person name="Ahmed R."/>
            <person name="Khan M.M."/>
            <person name="Islam R."/>
            <person name="Rashid M.M."/>
            <person name="Khan S.A."/>
            <person name="Rahman M.S."/>
            <person name="Alam M."/>
        </authorList>
    </citation>
    <scope>NUCLEOTIDE SEQUENCE [LARGE SCALE GENOMIC DNA]</scope>
    <source>
        <strain evidence="2">cv. CVL-1</strain>
        <tissue evidence="1">Whole seedling</tissue>
    </source>
</reference>
<dbReference type="Proteomes" id="UP000188268">
    <property type="component" value="Unassembled WGS sequence"/>
</dbReference>
<protein>
    <submittedName>
        <fullName evidence="1">Uncharacterized protein</fullName>
    </submittedName>
</protein>
<proteinExistence type="predicted"/>